<evidence type="ECO:0000256" key="1">
    <source>
        <dbReference type="SAM" id="MobiDB-lite"/>
    </source>
</evidence>
<evidence type="ECO:0000313" key="3">
    <source>
        <dbReference type="Proteomes" id="UP000572635"/>
    </source>
</evidence>
<proteinExistence type="predicted"/>
<evidence type="ECO:0000313" key="2">
    <source>
        <dbReference type="EMBL" id="MBB5435168.1"/>
    </source>
</evidence>
<gene>
    <name evidence="2" type="ORF">HDA36_005252</name>
</gene>
<comment type="caution">
    <text evidence="2">The sequence shown here is derived from an EMBL/GenBank/DDBJ whole genome shotgun (WGS) entry which is preliminary data.</text>
</comment>
<keyword evidence="3" id="KW-1185">Reference proteome</keyword>
<dbReference type="Proteomes" id="UP000572635">
    <property type="component" value="Unassembled WGS sequence"/>
</dbReference>
<reference evidence="2 3" key="1">
    <citation type="submission" date="2020-08" db="EMBL/GenBank/DDBJ databases">
        <title>Sequencing the genomes of 1000 actinobacteria strains.</title>
        <authorList>
            <person name="Klenk H.-P."/>
        </authorList>
    </citation>
    <scope>NUCLEOTIDE SEQUENCE [LARGE SCALE GENOMIC DNA]</scope>
    <source>
        <strain evidence="2 3">DSM 44551</strain>
    </source>
</reference>
<feature type="region of interest" description="Disordered" evidence="1">
    <location>
        <begin position="1"/>
        <end position="52"/>
    </location>
</feature>
<dbReference type="RefSeq" id="WP_184396692.1">
    <property type="nucleotide sequence ID" value="NZ_JACHDB010000001.1"/>
</dbReference>
<dbReference type="AlphaFoldDB" id="A0A7W8QSN0"/>
<accession>A0A7W8QSN0</accession>
<feature type="compositionally biased region" description="Pro residues" evidence="1">
    <location>
        <begin position="1"/>
        <end position="19"/>
    </location>
</feature>
<organism evidence="2 3">
    <name type="scientific">Nocardiopsis composta</name>
    <dbReference type="NCBI Taxonomy" id="157465"/>
    <lineage>
        <taxon>Bacteria</taxon>
        <taxon>Bacillati</taxon>
        <taxon>Actinomycetota</taxon>
        <taxon>Actinomycetes</taxon>
        <taxon>Streptosporangiales</taxon>
        <taxon>Nocardiopsidaceae</taxon>
        <taxon>Nocardiopsis</taxon>
    </lineage>
</organism>
<sequence length="133" mass="14411">MSSSPAPRPVPPRHPPAPGCAPTRPGAGGHHPRYTARSPLMSAPPPDLPPHYTIARSLHEQFSGRGLPSRLLHQEDGAGAVVILDGPAALVLVPEPPHHIRFLDRGDQWVLLDLATDDALAHILNHYRTSRIR</sequence>
<name>A0A7W8QSN0_9ACTN</name>
<protein>
    <submittedName>
        <fullName evidence="2">Uncharacterized protein</fullName>
    </submittedName>
</protein>
<dbReference type="EMBL" id="JACHDB010000001">
    <property type="protein sequence ID" value="MBB5435168.1"/>
    <property type="molecule type" value="Genomic_DNA"/>
</dbReference>